<dbReference type="PROSITE" id="PS51257">
    <property type="entry name" value="PROKAR_LIPOPROTEIN"/>
    <property type="match status" value="1"/>
</dbReference>
<gene>
    <name evidence="2" type="ORF">SAMN04487935_3114</name>
</gene>
<name>A0A1G9AYY3_9FLAO</name>
<protein>
    <submittedName>
        <fullName evidence="2">Uncharacterized protein</fullName>
    </submittedName>
</protein>
<evidence type="ECO:0000313" key="2">
    <source>
        <dbReference type="EMBL" id="SDK32531.1"/>
    </source>
</evidence>
<dbReference type="EMBL" id="FNEZ01000005">
    <property type="protein sequence ID" value="SDK32531.1"/>
    <property type="molecule type" value="Genomic_DNA"/>
</dbReference>
<dbReference type="RefSeq" id="WP_091397545.1">
    <property type="nucleotide sequence ID" value="NZ_BKAI01000007.1"/>
</dbReference>
<feature type="chain" id="PRO_5011557855" evidence="1">
    <location>
        <begin position="20"/>
        <end position="210"/>
    </location>
</feature>
<reference evidence="2 3" key="1">
    <citation type="submission" date="2016-10" db="EMBL/GenBank/DDBJ databases">
        <authorList>
            <person name="de Groot N.N."/>
        </authorList>
    </citation>
    <scope>NUCLEOTIDE SEQUENCE [LARGE SCALE GENOMIC DNA]</scope>
    <source>
        <strain evidence="2 3">CGMCC 1.10076</strain>
    </source>
</reference>
<accession>A0A1G9AYY3</accession>
<keyword evidence="1" id="KW-0732">Signal</keyword>
<evidence type="ECO:0000313" key="3">
    <source>
        <dbReference type="Proteomes" id="UP000199580"/>
    </source>
</evidence>
<proteinExistence type="predicted"/>
<dbReference type="Proteomes" id="UP000199580">
    <property type="component" value="Unassembled WGS sequence"/>
</dbReference>
<evidence type="ECO:0000256" key="1">
    <source>
        <dbReference type="SAM" id="SignalP"/>
    </source>
</evidence>
<dbReference type="AlphaFoldDB" id="A0A1G9AYY3"/>
<feature type="signal peptide" evidence="1">
    <location>
        <begin position="1"/>
        <end position="19"/>
    </location>
</feature>
<organism evidence="2 3">
    <name type="scientific">Flavobacterium noncentrifugens</name>
    <dbReference type="NCBI Taxonomy" id="1128970"/>
    <lineage>
        <taxon>Bacteria</taxon>
        <taxon>Pseudomonadati</taxon>
        <taxon>Bacteroidota</taxon>
        <taxon>Flavobacteriia</taxon>
        <taxon>Flavobacteriales</taxon>
        <taxon>Flavobacteriaceae</taxon>
        <taxon>Flavobacterium</taxon>
    </lineage>
</organism>
<sequence>MKKIIYTLTIVILATFSNALISCSNDSDTASNEANAKSASNALNKQPATGPVVNAAPSGSSHKLIFTNNTSTTFYIQYIYAAEGPSGNFTIVGNKVAPGTPIPVGPMSTISYTDVVNATPTTNNIPNWYVFSSSGSFLYSASYVLSTYGIQIPNAVLGAKYTYWTSADIYAGPGATHNIGRANPSSFTTSTGAIVSWAIQSNGDCVITAN</sequence>
<keyword evidence="3" id="KW-1185">Reference proteome</keyword>